<evidence type="ECO:0000313" key="3">
    <source>
        <dbReference type="Proteomes" id="UP001488838"/>
    </source>
</evidence>
<accession>A0AAW0HTF2</accession>
<evidence type="ECO:0000313" key="2">
    <source>
        <dbReference type="EMBL" id="KAK7805373.1"/>
    </source>
</evidence>
<organism evidence="2 3">
    <name type="scientific">Myodes glareolus</name>
    <name type="common">Bank vole</name>
    <name type="synonym">Clethrionomys glareolus</name>
    <dbReference type="NCBI Taxonomy" id="447135"/>
    <lineage>
        <taxon>Eukaryota</taxon>
        <taxon>Metazoa</taxon>
        <taxon>Chordata</taxon>
        <taxon>Craniata</taxon>
        <taxon>Vertebrata</taxon>
        <taxon>Euteleostomi</taxon>
        <taxon>Mammalia</taxon>
        <taxon>Eutheria</taxon>
        <taxon>Euarchontoglires</taxon>
        <taxon>Glires</taxon>
        <taxon>Rodentia</taxon>
        <taxon>Myomorpha</taxon>
        <taxon>Muroidea</taxon>
        <taxon>Cricetidae</taxon>
        <taxon>Arvicolinae</taxon>
        <taxon>Myodes</taxon>
    </lineage>
</organism>
<name>A0AAW0HTF2_MYOGA</name>
<dbReference type="EMBL" id="JBBHLL010000342">
    <property type="protein sequence ID" value="KAK7805373.1"/>
    <property type="molecule type" value="Genomic_DNA"/>
</dbReference>
<proteinExistence type="predicted"/>
<feature type="region of interest" description="Disordered" evidence="1">
    <location>
        <begin position="74"/>
        <end position="101"/>
    </location>
</feature>
<reference evidence="2 3" key="1">
    <citation type="journal article" date="2023" name="bioRxiv">
        <title>Conserved and derived expression patterns and positive selection on dental genes reveal complex evolutionary context of ever-growing rodent molars.</title>
        <authorList>
            <person name="Calamari Z.T."/>
            <person name="Song A."/>
            <person name="Cohen E."/>
            <person name="Akter M."/>
            <person name="Roy R.D."/>
            <person name="Hallikas O."/>
            <person name="Christensen M.M."/>
            <person name="Li P."/>
            <person name="Marangoni P."/>
            <person name="Jernvall J."/>
            <person name="Klein O.D."/>
        </authorList>
    </citation>
    <scope>NUCLEOTIDE SEQUENCE [LARGE SCALE GENOMIC DNA]</scope>
    <source>
        <strain evidence="2">V071</strain>
    </source>
</reference>
<keyword evidence="3" id="KW-1185">Reference proteome</keyword>
<feature type="region of interest" description="Disordered" evidence="1">
    <location>
        <begin position="33"/>
        <end position="60"/>
    </location>
</feature>
<protein>
    <submittedName>
        <fullName evidence="2">Uncharacterized protein</fullName>
    </submittedName>
</protein>
<sequence>MFVFHYGHLNEDAASLTLGSVGSPLTRGVSSLQAAASFHHSPEAKTSPSSRKGPDSLQNLTRDTAIRTVTDLKPSQCSRGDAGLEGGVWRPETGGDVEAATSTGGEQLQAILAGYGAGAGGGGTPGIGEGCDKALLSLELALRKSLSASPWSRYSDC</sequence>
<dbReference type="AlphaFoldDB" id="A0AAW0HTF2"/>
<evidence type="ECO:0000256" key="1">
    <source>
        <dbReference type="SAM" id="MobiDB-lite"/>
    </source>
</evidence>
<gene>
    <name evidence="2" type="ORF">U0070_003291</name>
</gene>
<feature type="compositionally biased region" description="Polar residues" evidence="1">
    <location>
        <begin position="44"/>
        <end position="60"/>
    </location>
</feature>
<comment type="caution">
    <text evidence="2">The sequence shown here is derived from an EMBL/GenBank/DDBJ whole genome shotgun (WGS) entry which is preliminary data.</text>
</comment>
<dbReference type="Proteomes" id="UP001488838">
    <property type="component" value="Unassembled WGS sequence"/>
</dbReference>